<evidence type="ECO:0008006" key="3">
    <source>
        <dbReference type="Google" id="ProtNLM"/>
    </source>
</evidence>
<reference evidence="1 2" key="1">
    <citation type="submission" date="2015-06" db="EMBL/GenBank/DDBJ databases">
        <authorList>
            <person name="Wibberg Daniel"/>
        </authorList>
    </citation>
    <scope>NUCLEOTIDE SEQUENCE [LARGE SCALE GENOMIC DNA]</scope>
    <source>
        <strain evidence="1 2">T3/55T</strain>
    </source>
</reference>
<evidence type="ECO:0000313" key="2">
    <source>
        <dbReference type="Proteomes" id="UP000236497"/>
    </source>
</evidence>
<dbReference type="Proteomes" id="UP000236497">
    <property type="component" value="Unassembled WGS sequence"/>
</dbReference>
<proteinExistence type="predicted"/>
<name>A0A0H5SUG2_HERHM</name>
<accession>A0A0H5SUG2</accession>
<dbReference type="AlphaFoldDB" id="A0A0H5SUG2"/>
<dbReference type="EMBL" id="CVTD020000010">
    <property type="protein sequence ID" value="CRZ33953.1"/>
    <property type="molecule type" value="Genomic_DNA"/>
</dbReference>
<protein>
    <recommendedName>
        <fullName evidence="3">Acetyltransferase (GNAT) family protein</fullName>
    </recommendedName>
</protein>
<evidence type="ECO:0000313" key="1">
    <source>
        <dbReference type="EMBL" id="CRZ33953.1"/>
    </source>
</evidence>
<dbReference type="RefSeq" id="WP_199179146.1">
    <property type="nucleotide sequence ID" value="NZ_CVTD020000010.1"/>
</dbReference>
<gene>
    <name evidence="1" type="ORF">HHT355_0750</name>
</gene>
<sequence>MNFEIKEVPVEDKSVLRNLLELYIYDFTEFGPYDVNSHGLYGYKYLDLYWTEEGRYPFIFSVDGKIAGFVQYISKVFGFMGD</sequence>
<organism evidence="1 2">
    <name type="scientific">Herbinix hemicellulosilytica</name>
    <dbReference type="NCBI Taxonomy" id="1564487"/>
    <lineage>
        <taxon>Bacteria</taxon>
        <taxon>Bacillati</taxon>
        <taxon>Bacillota</taxon>
        <taxon>Clostridia</taxon>
        <taxon>Lachnospirales</taxon>
        <taxon>Lachnospiraceae</taxon>
        <taxon>Herbinix</taxon>
    </lineage>
</organism>
<keyword evidence="2" id="KW-1185">Reference proteome</keyword>